<dbReference type="Gene3D" id="3.30.9.10">
    <property type="entry name" value="D-Amino Acid Oxidase, subunit A, domain 2"/>
    <property type="match status" value="1"/>
</dbReference>
<proteinExistence type="predicted"/>
<dbReference type="GO" id="GO:0016491">
    <property type="term" value="F:oxidoreductase activity"/>
    <property type="evidence" value="ECO:0007669"/>
    <property type="project" value="UniProtKB-KW"/>
</dbReference>
<protein>
    <submittedName>
        <fullName evidence="3">FAD-dependent oxidoreductase</fullName>
    </submittedName>
</protein>
<evidence type="ECO:0000313" key="3">
    <source>
        <dbReference type="EMBL" id="NGO38115.1"/>
    </source>
</evidence>
<accession>A0A6M1RN12</accession>
<keyword evidence="1" id="KW-0560">Oxidoreductase</keyword>
<name>A0A6M1RN12_9BACT</name>
<feature type="domain" description="FAD dependent oxidoreductase" evidence="2">
    <location>
        <begin position="4"/>
        <end position="398"/>
    </location>
</feature>
<dbReference type="GO" id="GO:0005737">
    <property type="term" value="C:cytoplasm"/>
    <property type="evidence" value="ECO:0007669"/>
    <property type="project" value="TreeGrafter"/>
</dbReference>
<dbReference type="InterPro" id="IPR036188">
    <property type="entry name" value="FAD/NAD-bd_sf"/>
</dbReference>
<dbReference type="AlphaFoldDB" id="A0A6M1RN12"/>
<evidence type="ECO:0000256" key="1">
    <source>
        <dbReference type="ARBA" id="ARBA00023002"/>
    </source>
</evidence>
<reference evidence="3 4" key="1">
    <citation type="submission" date="2020-02" db="EMBL/GenBank/DDBJ databases">
        <title>Draft genome sequence of Limisphaera ngatamarikiensis NGM72.4T, a thermophilic Verrucomicrobia grouped in subdivision 3.</title>
        <authorList>
            <person name="Carere C.R."/>
            <person name="Steen J."/>
            <person name="Hugenholtz P."/>
            <person name="Stott M.B."/>
        </authorList>
    </citation>
    <scope>NUCLEOTIDE SEQUENCE [LARGE SCALE GENOMIC DNA]</scope>
    <source>
        <strain evidence="3 4">NGM72.4</strain>
    </source>
</reference>
<comment type="caution">
    <text evidence="3">The sequence shown here is derived from an EMBL/GenBank/DDBJ whole genome shotgun (WGS) entry which is preliminary data.</text>
</comment>
<dbReference type="InterPro" id="IPR006076">
    <property type="entry name" value="FAD-dep_OxRdtase"/>
</dbReference>
<evidence type="ECO:0000313" key="4">
    <source>
        <dbReference type="Proteomes" id="UP000477311"/>
    </source>
</evidence>
<evidence type="ECO:0000259" key="2">
    <source>
        <dbReference type="Pfam" id="PF01266"/>
    </source>
</evidence>
<dbReference type="PANTHER" id="PTHR13847">
    <property type="entry name" value="SARCOSINE DEHYDROGENASE-RELATED"/>
    <property type="match status" value="1"/>
</dbReference>
<dbReference type="SUPFAM" id="SSF51905">
    <property type="entry name" value="FAD/NAD(P)-binding domain"/>
    <property type="match status" value="1"/>
</dbReference>
<dbReference type="Pfam" id="PF01266">
    <property type="entry name" value="DAO"/>
    <property type="match status" value="1"/>
</dbReference>
<sequence length="423" mass="47056">MKTRVVVIGAGVVGLSTAWYCARRGFDVRVLERHPAQRDGCSFGNAGLIVPSHFIPLAAPGMVGLALKWMWRPDSPFYIRPRWDPDLWSWAWRFWRAATRTRVERAAPVLRDLLLAGRRAFEELARTTGDELGLQKKGLLMLCTTDHGMEEEQKIAAHARQLGMPAEILDAQQVHRLNPGLRLQIVGGVFYPLDCHLKPERFMDTLQRMAGAAGASFLWQAEVREWVTRNRRIQAVRLQKGQTLEADAFVLCAGVWSARLARQLGLRLPLQAGKGYSLTLPDPVQRPQMGCICTEARVAVTPMNGTLRVGGTMELTGTDPTINPVRVRGIVRSFCRYFPDFQPEHFDRIQPWAGLRPCSPDGLPYLGRPAAWENLWIATGHAMLGLSLGPVSGQCIADDIAGSAPEPLSPLLAPDRYHQHSTP</sequence>
<dbReference type="PANTHER" id="PTHR13847:SF289">
    <property type="entry name" value="GLYCINE OXIDASE"/>
    <property type="match status" value="1"/>
</dbReference>
<dbReference type="SUPFAM" id="SSF54373">
    <property type="entry name" value="FAD-linked reductases, C-terminal domain"/>
    <property type="match status" value="1"/>
</dbReference>
<dbReference type="Gene3D" id="3.50.50.60">
    <property type="entry name" value="FAD/NAD(P)-binding domain"/>
    <property type="match status" value="2"/>
</dbReference>
<keyword evidence="4" id="KW-1185">Reference proteome</keyword>
<dbReference type="Proteomes" id="UP000477311">
    <property type="component" value="Unassembled WGS sequence"/>
</dbReference>
<gene>
    <name evidence="3" type="ORF">G4L39_01710</name>
</gene>
<dbReference type="EMBL" id="JAAKYA010000011">
    <property type="protein sequence ID" value="NGO38115.1"/>
    <property type="molecule type" value="Genomic_DNA"/>
</dbReference>
<organism evidence="3 4">
    <name type="scientific">Limisphaera ngatamarikiensis</name>
    <dbReference type="NCBI Taxonomy" id="1324935"/>
    <lineage>
        <taxon>Bacteria</taxon>
        <taxon>Pseudomonadati</taxon>
        <taxon>Verrucomicrobiota</taxon>
        <taxon>Verrucomicrobiia</taxon>
        <taxon>Limisphaerales</taxon>
        <taxon>Limisphaeraceae</taxon>
        <taxon>Limisphaera</taxon>
    </lineage>
</organism>